<evidence type="ECO:0000256" key="1">
    <source>
        <dbReference type="ARBA" id="ARBA00008791"/>
    </source>
</evidence>
<evidence type="ECO:0000313" key="4">
    <source>
        <dbReference type="Proteomes" id="UP000236584"/>
    </source>
</evidence>
<dbReference type="InterPro" id="IPR014729">
    <property type="entry name" value="Rossmann-like_a/b/a_fold"/>
</dbReference>
<feature type="domain" description="UspA" evidence="2">
    <location>
        <begin position="150"/>
        <end position="282"/>
    </location>
</feature>
<dbReference type="EMBL" id="CP026309">
    <property type="protein sequence ID" value="AUV80530.1"/>
    <property type="molecule type" value="Genomic_DNA"/>
</dbReference>
<organism evidence="3 4">
    <name type="scientific">Salinigranum rubrum</name>
    <dbReference type="NCBI Taxonomy" id="755307"/>
    <lineage>
        <taxon>Archaea</taxon>
        <taxon>Methanobacteriati</taxon>
        <taxon>Methanobacteriota</taxon>
        <taxon>Stenosarchaea group</taxon>
        <taxon>Halobacteria</taxon>
        <taxon>Halobacteriales</taxon>
        <taxon>Haloferacaceae</taxon>
        <taxon>Salinigranum</taxon>
    </lineage>
</organism>
<dbReference type="PANTHER" id="PTHR46268">
    <property type="entry name" value="STRESS RESPONSE PROTEIN NHAX"/>
    <property type="match status" value="1"/>
</dbReference>
<dbReference type="PRINTS" id="PR01438">
    <property type="entry name" value="UNVRSLSTRESS"/>
</dbReference>
<comment type="similarity">
    <text evidence="1">Belongs to the universal stress protein A family.</text>
</comment>
<dbReference type="Pfam" id="PF00582">
    <property type="entry name" value="Usp"/>
    <property type="match status" value="2"/>
</dbReference>
<dbReference type="InterPro" id="IPR006015">
    <property type="entry name" value="Universal_stress_UspA"/>
</dbReference>
<dbReference type="InterPro" id="IPR006016">
    <property type="entry name" value="UspA"/>
</dbReference>
<dbReference type="OrthoDB" id="105697at2157"/>
<evidence type="ECO:0000313" key="3">
    <source>
        <dbReference type="EMBL" id="AUV80530.1"/>
    </source>
</evidence>
<dbReference type="SUPFAM" id="SSF52402">
    <property type="entry name" value="Adenine nucleotide alpha hydrolases-like"/>
    <property type="match status" value="2"/>
</dbReference>
<dbReference type="RefSeq" id="WP_103424038.1">
    <property type="nucleotide sequence ID" value="NZ_CP026309.1"/>
</dbReference>
<dbReference type="GeneID" id="35590762"/>
<keyword evidence="4" id="KW-1185">Reference proteome</keyword>
<dbReference type="Gene3D" id="3.40.50.620">
    <property type="entry name" value="HUPs"/>
    <property type="match status" value="2"/>
</dbReference>
<reference evidence="3 4" key="1">
    <citation type="submission" date="2018-01" db="EMBL/GenBank/DDBJ databases">
        <title>Complete genome sequence of Salinigranum rubrum GX10T, an extremely halophilic archaeon isolated from a marine solar saltern.</title>
        <authorList>
            <person name="Han S."/>
        </authorList>
    </citation>
    <scope>NUCLEOTIDE SEQUENCE [LARGE SCALE GENOMIC DNA]</scope>
    <source>
        <strain evidence="3 4">GX10</strain>
    </source>
</reference>
<sequence length="290" mass="30691">MYTRVLYPTDGSDPAREALGYALDLAAEHDATLHVLNVANTNQDSLTTVEGRVVDVLESEGEEVVDEAVDRATERGVDAVSAVLQGDPALTIVDYAREYDVDLVVMPTHGRSGLSRLLLGSVTERVVGSIDVPLVVVNPTEDRTFRYPPREILAATDGSGAADLALDSAVALARDTGATLHVVYVVETTTLGFDVRSALASEELDAGAESVLEAAAERAEESGVDPVTHVEHGHPHREILSLVDGEVDLLALGVHGETDFSRSVLGGVATKVIRTAPVPVLLRRESDSAV</sequence>
<proteinExistence type="inferred from homology"/>
<evidence type="ECO:0000259" key="2">
    <source>
        <dbReference type="Pfam" id="PF00582"/>
    </source>
</evidence>
<dbReference type="Proteomes" id="UP000236584">
    <property type="component" value="Chromosome"/>
</dbReference>
<name>A0A2I8VF21_9EURY</name>
<feature type="domain" description="UspA" evidence="2">
    <location>
        <begin position="1"/>
        <end position="137"/>
    </location>
</feature>
<dbReference type="PANTHER" id="PTHR46268:SF6">
    <property type="entry name" value="UNIVERSAL STRESS PROTEIN UP12"/>
    <property type="match status" value="1"/>
</dbReference>
<dbReference type="CDD" id="cd00293">
    <property type="entry name" value="USP-like"/>
    <property type="match status" value="2"/>
</dbReference>
<accession>A0A2I8VF21</accession>
<gene>
    <name evidence="3" type="ORF">C2R22_01695</name>
</gene>
<dbReference type="AlphaFoldDB" id="A0A2I8VF21"/>
<protein>
    <submittedName>
        <fullName evidence="3">Universal stress protein</fullName>
    </submittedName>
</protein>
<dbReference type="KEGG" id="srub:C2R22_01695"/>